<evidence type="ECO:0000256" key="2">
    <source>
        <dbReference type="SAM" id="SignalP"/>
    </source>
</evidence>
<evidence type="ECO:0000313" key="4">
    <source>
        <dbReference type="Proteomes" id="UP001285521"/>
    </source>
</evidence>
<dbReference type="PROSITE" id="PS51257">
    <property type="entry name" value="PROKAR_LIPOPROTEIN"/>
    <property type="match status" value="1"/>
</dbReference>
<feature type="chain" id="PRO_5045292691" description="Lipoprotein" evidence="2">
    <location>
        <begin position="17"/>
        <end position="205"/>
    </location>
</feature>
<keyword evidence="2" id="KW-0732">Signal</keyword>
<dbReference type="Proteomes" id="UP001285521">
    <property type="component" value="Unassembled WGS sequence"/>
</dbReference>
<reference evidence="3 4" key="2">
    <citation type="submission" date="2023-11" db="EMBL/GenBank/DDBJ databases">
        <authorList>
            <person name="Lara A.C."/>
            <person name="Chronakova A."/>
        </authorList>
    </citation>
    <scope>NUCLEOTIDE SEQUENCE [LARGE SCALE GENOMIC DNA]</scope>
    <source>
        <strain evidence="3 4">BCCO 10_0856</strain>
    </source>
</reference>
<evidence type="ECO:0000313" key="3">
    <source>
        <dbReference type="EMBL" id="MDX8033351.1"/>
    </source>
</evidence>
<name>A0ABU4T5B6_9PSEU</name>
<accession>A0ABU4T5B6</accession>
<gene>
    <name evidence="3" type="ORF">SK803_24295</name>
</gene>
<dbReference type="EMBL" id="JAXAVW010000020">
    <property type="protein sequence ID" value="MDX8033351.1"/>
    <property type="molecule type" value="Genomic_DNA"/>
</dbReference>
<reference evidence="3 4" key="1">
    <citation type="submission" date="2023-11" db="EMBL/GenBank/DDBJ databases">
        <title>Lentzea sokolovensis, sp. nov., Lentzea kristufkii, sp. nov., and Lentzea miocenensis, sp. nov., rare actinobacteria from Sokolov Coal Basin, Miocene lacustrine sediment, Czech Republic.</title>
        <authorList>
            <person name="Lara A."/>
            <person name="Kotroba L."/>
            <person name="Nouioui I."/>
            <person name="Neumann-Schaal M."/>
            <person name="Mast Y."/>
            <person name="Chronakova A."/>
        </authorList>
    </citation>
    <scope>NUCLEOTIDE SEQUENCE [LARGE SCALE GENOMIC DNA]</scope>
    <source>
        <strain evidence="3 4">BCCO 10_0856</strain>
    </source>
</reference>
<dbReference type="RefSeq" id="WP_319968381.1">
    <property type="nucleotide sequence ID" value="NZ_JAXAVW010000020.1"/>
</dbReference>
<protein>
    <recommendedName>
        <fullName evidence="5">Lipoprotein</fullName>
    </recommendedName>
</protein>
<sequence length="205" mass="20474">MIHARGPLFIAAAATAGLLLSGCGSETTGTASPASSETTATTTSETETSTSAATPTGDATAPGTKLKVGARAVIPYAGTDKNGTIAVTLTAIEPGAKEDLAKFGDKAKGITPFYLRVRVENVSGTDLSYTSVALRGLGADGKGTGVIISGDTPKCDSTSAPKTFSTAGASYETCVLTGAPDGLKVAAAAYNRGDGYEKSPVVWES</sequence>
<organism evidence="3 4">
    <name type="scientific">Lentzea miocenica</name>
    <dbReference type="NCBI Taxonomy" id="3095431"/>
    <lineage>
        <taxon>Bacteria</taxon>
        <taxon>Bacillati</taxon>
        <taxon>Actinomycetota</taxon>
        <taxon>Actinomycetes</taxon>
        <taxon>Pseudonocardiales</taxon>
        <taxon>Pseudonocardiaceae</taxon>
        <taxon>Lentzea</taxon>
    </lineage>
</organism>
<keyword evidence="4" id="KW-1185">Reference proteome</keyword>
<comment type="caution">
    <text evidence="3">The sequence shown here is derived from an EMBL/GenBank/DDBJ whole genome shotgun (WGS) entry which is preliminary data.</text>
</comment>
<feature type="signal peptide" evidence="2">
    <location>
        <begin position="1"/>
        <end position="16"/>
    </location>
</feature>
<evidence type="ECO:0000256" key="1">
    <source>
        <dbReference type="SAM" id="MobiDB-lite"/>
    </source>
</evidence>
<evidence type="ECO:0008006" key="5">
    <source>
        <dbReference type="Google" id="ProtNLM"/>
    </source>
</evidence>
<proteinExistence type="predicted"/>
<feature type="region of interest" description="Disordered" evidence="1">
    <location>
        <begin position="26"/>
        <end position="63"/>
    </location>
</feature>